<dbReference type="InterPro" id="IPR050308">
    <property type="entry name" value="MukB/SMC"/>
</dbReference>
<accession>A0A6J4RPR3</accession>
<evidence type="ECO:0000256" key="3">
    <source>
        <dbReference type="SAM" id="MobiDB-lite"/>
    </source>
</evidence>
<feature type="non-terminal residue" evidence="5">
    <location>
        <position position="277"/>
    </location>
</feature>
<feature type="compositionally biased region" description="Low complexity" evidence="3">
    <location>
        <begin position="267"/>
        <end position="277"/>
    </location>
</feature>
<dbReference type="InterPro" id="IPR003395">
    <property type="entry name" value="RecF/RecN/SMC_N"/>
</dbReference>
<keyword evidence="1" id="KW-0963">Cytoplasm</keyword>
<dbReference type="SUPFAM" id="SSF52540">
    <property type="entry name" value="P-loop containing nucleoside triphosphate hydrolases"/>
    <property type="match status" value="1"/>
</dbReference>
<dbReference type="GO" id="GO:0003677">
    <property type="term" value="F:DNA binding"/>
    <property type="evidence" value="ECO:0007669"/>
    <property type="project" value="UniProtKB-KW"/>
</dbReference>
<feature type="domain" description="AAA+ ATPase" evidence="4">
    <location>
        <begin position="23"/>
        <end position="190"/>
    </location>
</feature>
<evidence type="ECO:0000259" key="4">
    <source>
        <dbReference type="SMART" id="SM00382"/>
    </source>
</evidence>
<gene>
    <name evidence="5" type="ORF">AVDCRST_MAG45-8</name>
</gene>
<keyword evidence="2" id="KW-0238">DNA-binding</keyword>
<dbReference type="SMART" id="SM00382">
    <property type="entry name" value="AAA"/>
    <property type="match status" value="1"/>
</dbReference>
<evidence type="ECO:0000313" key="5">
    <source>
        <dbReference type="EMBL" id="CAA9478573.1"/>
    </source>
</evidence>
<dbReference type="AlphaFoldDB" id="A0A6J4RPR3"/>
<protein>
    <submittedName>
        <fullName evidence="5">Chromosome partition protein smc</fullName>
    </submittedName>
</protein>
<proteinExistence type="predicted"/>
<dbReference type="InterPro" id="IPR003593">
    <property type="entry name" value="AAA+_ATPase"/>
</dbReference>
<feature type="region of interest" description="Disordered" evidence="3">
    <location>
        <begin position="258"/>
        <end position="277"/>
    </location>
</feature>
<dbReference type="PANTHER" id="PTHR42963">
    <property type="entry name" value="CHROMOSOME PARTITION PROTEIN MUKB"/>
    <property type="match status" value="1"/>
</dbReference>
<evidence type="ECO:0000256" key="1">
    <source>
        <dbReference type="ARBA" id="ARBA00022490"/>
    </source>
</evidence>
<sequence length="277" mass="29733">MHLRSLTIKGFKSFADRTRLEFSPGVSVVVGPNGSGKSNVAEAVLWALGEQSPSAVRGQTMQDVIFAGGQGVGSRGAAEVEVVLDNSDGTVHGGVAGGAGGLSEISMSRRLERSGEGGYRLNGARARLVDVAEVLSDTGLGREMHSVVSQGRVEAIIHSRPRERRLLIEEAAGLGKHRRRRRRAELKLGHTRENLDRALDVEREARSGLRPLKRQAEAADLHARLERGVLEARLELVRAELDQLEIAAQAARARRREAERAAEGARSRAAAAGAELA</sequence>
<organism evidence="5">
    <name type="scientific">uncultured Solirubrobacterales bacterium</name>
    <dbReference type="NCBI Taxonomy" id="768556"/>
    <lineage>
        <taxon>Bacteria</taxon>
        <taxon>Bacillati</taxon>
        <taxon>Actinomycetota</taxon>
        <taxon>Thermoleophilia</taxon>
        <taxon>Solirubrobacterales</taxon>
        <taxon>environmental samples</taxon>
    </lineage>
</organism>
<dbReference type="GO" id="GO:0005737">
    <property type="term" value="C:cytoplasm"/>
    <property type="evidence" value="ECO:0007669"/>
    <property type="project" value="TreeGrafter"/>
</dbReference>
<dbReference type="InterPro" id="IPR027417">
    <property type="entry name" value="P-loop_NTPase"/>
</dbReference>
<evidence type="ECO:0000256" key="2">
    <source>
        <dbReference type="ARBA" id="ARBA00023125"/>
    </source>
</evidence>
<dbReference type="Gene3D" id="3.40.50.300">
    <property type="entry name" value="P-loop containing nucleotide triphosphate hydrolases"/>
    <property type="match status" value="1"/>
</dbReference>
<dbReference type="Pfam" id="PF02463">
    <property type="entry name" value="SMC_N"/>
    <property type="match status" value="1"/>
</dbReference>
<name>A0A6J4RPR3_9ACTN</name>
<dbReference type="EMBL" id="CADCVU010000001">
    <property type="protein sequence ID" value="CAA9478573.1"/>
    <property type="molecule type" value="Genomic_DNA"/>
</dbReference>
<reference evidence="5" key="1">
    <citation type="submission" date="2020-02" db="EMBL/GenBank/DDBJ databases">
        <authorList>
            <person name="Meier V. D."/>
        </authorList>
    </citation>
    <scope>NUCLEOTIDE SEQUENCE</scope>
    <source>
        <strain evidence="5">AVDCRST_MAG45</strain>
    </source>
</reference>
<dbReference type="PANTHER" id="PTHR42963:SF1">
    <property type="entry name" value="DUF4476 DOMAIN-CONTAINING PROTEIN"/>
    <property type="match status" value="1"/>
</dbReference>